<dbReference type="RefSeq" id="WP_025767494.1">
    <property type="nucleotide sequence ID" value="NZ_CP017893.1"/>
</dbReference>
<sequence>MKTKLSSNNLLIAKVLNKFGTFSYVMILFGSFVPLLTFNVWGTTQSISGVDFYGYFVPLFMFVGSFACALGVPKHVAKGIGVLTLMYLYYHFFKFYGDVSEVIRLMGGSQLMGKIEVSDIAQVSQLALASVTASSSILLLGFICLNIFIFRPYNLNPKHEYMDLLFKNWLSKALLATKVRLNNFKNTIEEKANQEGSSKEKDQNNT</sequence>
<protein>
    <submittedName>
        <fullName evidence="2">Uncharacterized protein</fullName>
    </submittedName>
</protein>
<dbReference type="AlphaFoldDB" id="A0A1W6UFJ4"/>
<name>A0A1W6UFJ4_VIBAL</name>
<organism evidence="2">
    <name type="scientific">Vibrio alginolyticus</name>
    <dbReference type="NCBI Taxonomy" id="663"/>
    <lineage>
        <taxon>Bacteria</taxon>
        <taxon>Pseudomonadati</taxon>
        <taxon>Pseudomonadota</taxon>
        <taxon>Gammaproteobacteria</taxon>
        <taxon>Vibrionales</taxon>
        <taxon>Vibrionaceae</taxon>
        <taxon>Vibrio</taxon>
    </lineage>
</organism>
<feature type="transmembrane region" description="Helical" evidence="1">
    <location>
        <begin position="21"/>
        <end position="41"/>
    </location>
</feature>
<geneLocation type="plasmid" evidence="2">
    <name>pL289</name>
</geneLocation>
<keyword evidence="1" id="KW-1133">Transmembrane helix</keyword>
<evidence type="ECO:0000256" key="1">
    <source>
        <dbReference type="SAM" id="Phobius"/>
    </source>
</evidence>
<evidence type="ECO:0000313" key="2">
    <source>
        <dbReference type="EMBL" id="ARP21836.1"/>
    </source>
</evidence>
<feature type="transmembrane region" description="Helical" evidence="1">
    <location>
        <begin position="126"/>
        <end position="149"/>
    </location>
</feature>
<keyword evidence="1" id="KW-0812">Transmembrane</keyword>
<keyword evidence="2" id="KW-0614">Plasmid</keyword>
<dbReference type="EMBL" id="CP017904">
    <property type="protein sequence ID" value="ARP21836.1"/>
    <property type="molecule type" value="Genomic_DNA"/>
</dbReference>
<gene>
    <name evidence="2" type="ORF">K05K4_51340</name>
</gene>
<feature type="transmembrane region" description="Helical" evidence="1">
    <location>
        <begin position="53"/>
        <end position="72"/>
    </location>
</feature>
<feature type="transmembrane region" description="Helical" evidence="1">
    <location>
        <begin position="79"/>
        <end position="97"/>
    </location>
</feature>
<reference evidence="2" key="1">
    <citation type="submission" date="2016-10" db="EMBL/GenBank/DDBJ databases">
        <title>The High Quality Genome of Vibrio alginolyticus K01M1.</title>
        <authorList>
            <person name="Wendling C."/>
            <person name="Chibani C.M."/>
            <person name="Hertel R."/>
            <person name="Sproer C."/>
            <person name="Bunk B."/>
            <person name="Overmann J."/>
            <person name="Roth O."/>
            <person name="Liesegang H."/>
        </authorList>
    </citation>
    <scope>NUCLEOTIDE SEQUENCE</scope>
    <source>
        <strain evidence="2">K05K4</strain>
        <plasmid evidence="2">pL289</plasmid>
    </source>
</reference>
<accession>A0A1W6UFJ4</accession>
<proteinExistence type="predicted"/>
<keyword evidence="1" id="KW-0472">Membrane</keyword>